<evidence type="ECO:0000313" key="2">
    <source>
        <dbReference type="EMBL" id="SIR02967.1"/>
    </source>
</evidence>
<feature type="compositionally biased region" description="Basic and acidic residues" evidence="1">
    <location>
        <begin position="94"/>
        <end position="108"/>
    </location>
</feature>
<reference evidence="2 3" key="1">
    <citation type="submission" date="2017-01" db="EMBL/GenBank/DDBJ databases">
        <authorList>
            <person name="Mah S.A."/>
            <person name="Swanson W.J."/>
            <person name="Moy G.W."/>
            <person name="Vacquier V.D."/>
        </authorList>
    </citation>
    <scope>NUCLEOTIDE SEQUENCE [LARGE SCALE GENOMIC DNA]</scope>
    <source>
        <strain evidence="2 3">DSM 7027</strain>
    </source>
</reference>
<evidence type="ECO:0000313" key="3">
    <source>
        <dbReference type="Proteomes" id="UP000186895"/>
    </source>
</evidence>
<dbReference type="EMBL" id="FTMN01000014">
    <property type="protein sequence ID" value="SIR02967.1"/>
    <property type="molecule type" value="Genomic_DNA"/>
</dbReference>
<organism evidence="2 3">
    <name type="scientific">Marinobacterium stanieri</name>
    <dbReference type="NCBI Taxonomy" id="49186"/>
    <lineage>
        <taxon>Bacteria</taxon>
        <taxon>Pseudomonadati</taxon>
        <taxon>Pseudomonadota</taxon>
        <taxon>Gammaproteobacteria</taxon>
        <taxon>Oceanospirillales</taxon>
        <taxon>Oceanospirillaceae</taxon>
        <taxon>Marinobacterium</taxon>
    </lineage>
</organism>
<name>A0A1N6XL34_9GAMM</name>
<dbReference type="STRING" id="49186.SAMN05421647_11482"/>
<keyword evidence="3" id="KW-1185">Reference proteome</keyword>
<dbReference type="Proteomes" id="UP000186895">
    <property type="component" value="Unassembled WGS sequence"/>
</dbReference>
<dbReference type="RefSeq" id="WP_076466362.1">
    <property type="nucleotide sequence ID" value="NZ_FTMN01000014.1"/>
</dbReference>
<protein>
    <submittedName>
        <fullName evidence="2">Uncharacterized protein</fullName>
    </submittedName>
</protein>
<gene>
    <name evidence="2" type="ORF">SAMN05421647_11482</name>
</gene>
<accession>A0A1N6XL34</accession>
<sequence length="224" mass="25115">MIHLNNIHTFELSGLGKAPFEIVAPKKNPFDADRGEIFWCEHCGTALKNRYFVKSSYGRVSVVGIDCLKKIGDAGLEAGVLRLKREHAQLQREAKLAQTQAERDERQRRTNGGLTNAELIQQLEEQREALCQTLHAEMLEHPIVGMLTRFGFEMSMCHIALCGETYTPGQLQPLKKIITKKLSGARKGSKSYLAHLSEASDRVDQLQARLWIKKTPSATKSTPC</sequence>
<proteinExistence type="predicted"/>
<evidence type="ECO:0000256" key="1">
    <source>
        <dbReference type="SAM" id="MobiDB-lite"/>
    </source>
</evidence>
<feature type="region of interest" description="Disordered" evidence="1">
    <location>
        <begin position="94"/>
        <end position="113"/>
    </location>
</feature>
<dbReference type="AlphaFoldDB" id="A0A1N6XL34"/>